<dbReference type="InterPro" id="IPR052336">
    <property type="entry name" value="MlaD_Phospholipid_Transporter"/>
</dbReference>
<sequence length="450" mass="48070">MTDTTSVLRRRVLGVVFFLVLALFLGFTIGTYNKTFKDVVRVDLLTDSVGNALPMNADVKVRGLIVGEVRSTSTENGQVTAELAIEPAMAGLIPSNATARLLPKTLFGERYVSLIIPENPASAITAGDTLRQDVSGNAIEVGQVLDGLLPLLQAIPPEDLASTLGALAQGFSGRGAEFGLTLDRLQEIFRGVNTELPALQQGLRGLADFSQTYSDAAPDLINALDNLRVTGNTVVERQNQLSALTASFTGTGASTADLLEVTGDSIISFAADSREALQLLGRFSPSYGCMLAGFARTAPSAQDIMAADDPYPGVRANIQFVNPKGRYLPNQDEPRMIDDRGPACYDSFKEPGRKFPQYPGWASYNDGAYQVPTRNPGENRPLDILPAPEGVPDKVPTWTGLQASYVNSQAEQDTLDVVYGEAGGIAPEDVPSWTTRLGAPTLRGAEVSFQ</sequence>
<name>A0A1G8JDE7_9NOCA</name>
<protein>
    <submittedName>
        <fullName evidence="3">Virulence factor Mce family protein</fullName>
    </submittedName>
</protein>
<dbReference type="InterPro" id="IPR005693">
    <property type="entry name" value="Mce"/>
</dbReference>
<proteinExistence type="predicted"/>
<accession>A0A1G8JDE7</accession>
<dbReference type="InterPro" id="IPR003399">
    <property type="entry name" value="Mce/MlaD"/>
</dbReference>
<evidence type="ECO:0000259" key="2">
    <source>
        <dbReference type="Pfam" id="PF11887"/>
    </source>
</evidence>
<dbReference type="GO" id="GO:0005576">
    <property type="term" value="C:extracellular region"/>
    <property type="evidence" value="ECO:0007669"/>
    <property type="project" value="TreeGrafter"/>
</dbReference>
<dbReference type="InterPro" id="IPR024516">
    <property type="entry name" value="Mce_C"/>
</dbReference>
<dbReference type="PANTHER" id="PTHR33371:SF19">
    <property type="entry name" value="MCE-FAMILY PROTEIN MCE4A"/>
    <property type="match status" value="1"/>
</dbReference>
<dbReference type="RefSeq" id="WP_072738368.1">
    <property type="nucleotide sequence ID" value="NZ_CP048813.1"/>
</dbReference>
<organism evidence="3 4">
    <name type="scientific">Rhodococcus triatomae</name>
    <dbReference type="NCBI Taxonomy" id="300028"/>
    <lineage>
        <taxon>Bacteria</taxon>
        <taxon>Bacillati</taxon>
        <taxon>Actinomycetota</taxon>
        <taxon>Actinomycetes</taxon>
        <taxon>Mycobacteriales</taxon>
        <taxon>Nocardiaceae</taxon>
        <taxon>Rhodococcus</taxon>
    </lineage>
</organism>
<gene>
    <name evidence="3" type="ORF">SAMN05444695_106155</name>
</gene>
<dbReference type="GO" id="GO:0051701">
    <property type="term" value="P:biological process involved in interaction with host"/>
    <property type="evidence" value="ECO:0007669"/>
    <property type="project" value="TreeGrafter"/>
</dbReference>
<dbReference type="Pfam" id="PF02470">
    <property type="entry name" value="MlaD"/>
    <property type="match status" value="1"/>
</dbReference>
<evidence type="ECO:0000313" key="3">
    <source>
        <dbReference type="EMBL" id="SDI29206.1"/>
    </source>
</evidence>
<dbReference type="AlphaFoldDB" id="A0A1G8JDE7"/>
<dbReference type="EMBL" id="FNDN01000006">
    <property type="protein sequence ID" value="SDI29206.1"/>
    <property type="molecule type" value="Genomic_DNA"/>
</dbReference>
<dbReference type="Pfam" id="PF11887">
    <property type="entry name" value="Mce4_CUP1"/>
    <property type="match status" value="1"/>
</dbReference>
<dbReference type="PANTHER" id="PTHR33371">
    <property type="entry name" value="INTERMEMBRANE PHOSPHOLIPID TRANSPORT SYSTEM BINDING PROTEIN MLAD-RELATED"/>
    <property type="match status" value="1"/>
</dbReference>
<reference evidence="3 4" key="1">
    <citation type="submission" date="2016-10" db="EMBL/GenBank/DDBJ databases">
        <authorList>
            <person name="de Groot N.N."/>
        </authorList>
    </citation>
    <scope>NUCLEOTIDE SEQUENCE [LARGE SCALE GENOMIC DNA]</scope>
    <source>
        <strain evidence="3 4">DSM 44892</strain>
    </source>
</reference>
<dbReference type="OrthoDB" id="3460188at2"/>
<dbReference type="Proteomes" id="UP000183263">
    <property type="component" value="Unassembled WGS sequence"/>
</dbReference>
<feature type="domain" description="Mammalian cell entry C-terminal" evidence="2">
    <location>
        <begin position="122"/>
        <end position="342"/>
    </location>
</feature>
<evidence type="ECO:0000313" key="4">
    <source>
        <dbReference type="Proteomes" id="UP000183263"/>
    </source>
</evidence>
<evidence type="ECO:0000259" key="1">
    <source>
        <dbReference type="Pfam" id="PF02470"/>
    </source>
</evidence>
<keyword evidence="4" id="KW-1185">Reference proteome</keyword>
<feature type="domain" description="Mce/MlaD" evidence="1">
    <location>
        <begin position="41"/>
        <end position="115"/>
    </location>
</feature>
<dbReference type="NCBIfam" id="TIGR00996">
    <property type="entry name" value="Mtu_fam_mce"/>
    <property type="match status" value="1"/>
</dbReference>